<organism evidence="1 2">
    <name type="scientific">Apiospora aurea</name>
    <dbReference type="NCBI Taxonomy" id="335848"/>
    <lineage>
        <taxon>Eukaryota</taxon>
        <taxon>Fungi</taxon>
        <taxon>Dikarya</taxon>
        <taxon>Ascomycota</taxon>
        <taxon>Pezizomycotina</taxon>
        <taxon>Sordariomycetes</taxon>
        <taxon>Xylariomycetidae</taxon>
        <taxon>Amphisphaeriales</taxon>
        <taxon>Apiosporaceae</taxon>
        <taxon>Apiospora</taxon>
    </lineage>
</organism>
<dbReference type="EMBL" id="JAQQWE010000009">
    <property type="protein sequence ID" value="KAK7940873.1"/>
    <property type="molecule type" value="Genomic_DNA"/>
</dbReference>
<reference evidence="1 2" key="1">
    <citation type="submission" date="2023-01" db="EMBL/GenBank/DDBJ databases">
        <title>Analysis of 21 Apiospora genomes using comparative genomics revels a genus with tremendous synthesis potential of carbohydrate active enzymes and secondary metabolites.</title>
        <authorList>
            <person name="Sorensen T."/>
        </authorList>
    </citation>
    <scope>NUCLEOTIDE SEQUENCE [LARGE SCALE GENOMIC DNA]</scope>
    <source>
        <strain evidence="1 2">CBS 24483</strain>
    </source>
</reference>
<evidence type="ECO:0000313" key="2">
    <source>
        <dbReference type="Proteomes" id="UP001391051"/>
    </source>
</evidence>
<sequence length="154" mass="17764">MKKETWLVLFAKRERSFDIKKDTRFLGNAVSTTRLVFSSLHPSTPRSPLTSRRRCLCRDRRPELVCGLCAHLKSYHGVVGHWTHLVQNHRDRSAEDQVCQVRRVARVWKGHLVEIDRAGGGCDVATWAKLEQVGNNKVTWRWWSKGAFGSRAQK</sequence>
<comment type="caution">
    <text evidence="1">The sequence shown here is derived from an EMBL/GenBank/DDBJ whole genome shotgun (WGS) entry which is preliminary data.</text>
</comment>
<dbReference type="GeneID" id="92082544"/>
<name>A0ABR1PV28_9PEZI</name>
<dbReference type="Proteomes" id="UP001391051">
    <property type="component" value="Unassembled WGS sequence"/>
</dbReference>
<dbReference type="RefSeq" id="XP_066693625.1">
    <property type="nucleotide sequence ID" value="XM_066849482.1"/>
</dbReference>
<gene>
    <name evidence="1" type="ORF">PG986_013260</name>
</gene>
<accession>A0ABR1PV28</accession>
<proteinExistence type="predicted"/>
<keyword evidence="2" id="KW-1185">Reference proteome</keyword>
<protein>
    <submittedName>
        <fullName evidence="1">Uncharacterized protein</fullName>
    </submittedName>
</protein>
<evidence type="ECO:0000313" key="1">
    <source>
        <dbReference type="EMBL" id="KAK7940873.1"/>
    </source>
</evidence>